<feature type="transmembrane region" description="Helical" evidence="10">
    <location>
        <begin position="202"/>
        <end position="219"/>
    </location>
</feature>
<name>A0A1X2H4A0_SYNRA</name>
<gene>
    <name evidence="12" type="ORF">BCR43DRAFT_370171</name>
</gene>
<dbReference type="InterPro" id="IPR022764">
    <property type="entry name" value="Peptidase_S54_rhomboid_dom"/>
</dbReference>
<evidence type="ECO:0000256" key="7">
    <source>
        <dbReference type="ARBA" id="ARBA00022825"/>
    </source>
</evidence>
<dbReference type="PANTHER" id="PTHR22936:SF69">
    <property type="entry name" value="RHOMBOID-LIKE PROTEIN"/>
    <property type="match status" value="1"/>
</dbReference>
<keyword evidence="5 10" id="KW-0812">Transmembrane</keyword>
<keyword evidence="8 10" id="KW-1133">Transmembrane helix</keyword>
<evidence type="ECO:0000256" key="9">
    <source>
        <dbReference type="ARBA" id="ARBA00023136"/>
    </source>
</evidence>
<comment type="caution">
    <text evidence="12">The sequence shown here is derived from an EMBL/GenBank/DDBJ whole genome shotgun (WGS) entry which is preliminary data.</text>
</comment>
<evidence type="ECO:0000313" key="13">
    <source>
        <dbReference type="Proteomes" id="UP000242180"/>
    </source>
</evidence>
<evidence type="ECO:0000256" key="4">
    <source>
        <dbReference type="ARBA" id="ARBA00022670"/>
    </source>
</evidence>
<feature type="transmembrane region" description="Helical" evidence="10">
    <location>
        <begin position="257"/>
        <end position="275"/>
    </location>
</feature>
<dbReference type="GO" id="GO:0006508">
    <property type="term" value="P:proteolysis"/>
    <property type="evidence" value="ECO:0007669"/>
    <property type="project" value="UniProtKB-KW"/>
</dbReference>
<dbReference type="Proteomes" id="UP000242180">
    <property type="component" value="Unassembled WGS sequence"/>
</dbReference>
<keyword evidence="4 10" id="KW-0645">Protease</keyword>
<dbReference type="InterPro" id="IPR035952">
    <property type="entry name" value="Rhomboid-like_sf"/>
</dbReference>
<comment type="function">
    <text evidence="10">Serine protease involved in intramembrane proteolysis.</text>
</comment>
<feature type="transmembrane region" description="Helical" evidence="10">
    <location>
        <begin position="231"/>
        <end position="251"/>
    </location>
</feature>
<evidence type="ECO:0000256" key="6">
    <source>
        <dbReference type="ARBA" id="ARBA00022801"/>
    </source>
</evidence>
<evidence type="ECO:0000256" key="3">
    <source>
        <dbReference type="ARBA" id="ARBA00009045"/>
    </source>
</evidence>
<dbReference type="GO" id="GO:0016020">
    <property type="term" value="C:membrane"/>
    <property type="evidence" value="ECO:0007669"/>
    <property type="project" value="UniProtKB-SubCell"/>
</dbReference>
<evidence type="ECO:0000256" key="8">
    <source>
        <dbReference type="ARBA" id="ARBA00022989"/>
    </source>
</evidence>
<dbReference type="Pfam" id="PF01694">
    <property type="entry name" value="Rhomboid"/>
    <property type="match status" value="1"/>
</dbReference>
<evidence type="ECO:0000256" key="1">
    <source>
        <dbReference type="ARBA" id="ARBA00000156"/>
    </source>
</evidence>
<comment type="catalytic activity">
    <reaction evidence="1 10">
        <text>Cleaves type-1 transmembrane domains using a catalytic dyad composed of serine and histidine that are contributed by different transmembrane domains.</text>
        <dbReference type="EC" id="3.4.21.105"/>
    </reaction>
</comment>
<feature type="transmembrane region" description="Helical" evidence="10">
    <location>
        <begin position="26"/>
        <end position="44"/>
    </location>
</feature>
<dbReference type="SUPFAM" id="SSF144091">
    <property type="entry name" value="Rhomboid-like"/>
    <property type="match status" value="1"/>
</dbReference>
<proteinExistence type="inferred from homology"/>
<feature type="transmembrane region" description="Helical" evidence="10">
    <location>
        <begin position="178"/>
        <end position="196"/>
    </location>
</feature>
<keyword evidence="6 10" id="KW-0378">Hydrolase</keyword>
<dbReference type="InParanoid" id="A0A1X2H4A0"/>
<protein>
    <recommendedName>
        <fullName evidence="10">Rhomboid-type serine protease</fullName>
        <ecNumber evidence="10">3.4.21.105</ecNumber>
    </recommendedName>
</protein>
<dbReference type="GO" id="GO:0004252">
    <property type="term" value="F:serine-type endopeptidase activity"/>
    <property type="evidence" value="ECO:0007669"/>
    <property type="project" value="InterPro"/>
</dbReference>
<feature type="domain" description="Peptidase S54 rhomboid" evidence="11">
    <location>
        <begin position="137"/>
        <end position="273"/>
    </location>
</feature>
<dbReference type="InterPro" id="IPR002610">
    <property type="entry name" value="Peptidase_S54_rhomboid-like"/>
</dbReference>
<sequence>MKSQRRRYPWQTTATRRHWLPPYRPWFSYLSSLAMVLALAASLLRNRTMTGNLLEISPFNIMLGPSTEALIQTGARYLPCLYGMQEHSEQAYICPDQIDQGQTGPSIPSWRLAVTNQTTAATCNLQDVCGSGTSTAQQAYRFFTAPFLHAGILHCFLVFTVQLGLGRRVERQLGPLRYGFVWLVCAFFSYLVSAVFSPTQTATMGASGALFGIVALLYVDLLTHWWRIPEAAWEFCKLLTLTVIGLISGYLPGLDNFVHIGGFVAGILLGLVVMLDMSPRRRQETTTVAARLARWAFRIVVIALFAVACGLTLNAFYQGKQEVCSVCMYLACLPVGNMCQAAGVALP</sequence>
<keyword evidence="9 10" id="KW-0472">Membrane</keyword>
<dbReference type="STRING" id="13706.A0A1X2H4A0"/>
<reference evidence="12 13" key="1">
    <citation type="submission" date="2016-07" db="EMBL/GenBank/DDBJ databases">
        <title>Pervasive Adenine N6-methylation of Active Genes in Fungi.</title>
        <authorList>
            <consortium name="DOE Joint Genome Institute"/>
            <person name="Mondo S.J."/>
            <person name="Dannebaum R.O."/>
            <person name="Kuo R.C."/>
            <person name="Labutti K."/>
            <person name="Haridas S."/>
            <person name="Kuo A."/>
            <person name="Salamov A."/>
            <person name="Ahrendt S.R."/>
            <person name="Lipzen A."/>
            <person name="Sullivan W."/>
            <person name="Andreopoulos W.B."/>
            <person name="Clum A."/>
            <person name="Lindquist E."/>
            <person name="Daum C."/>
            <person name="Ramamoorthy G.K."/>
            <person name="Gryganskyi A."/>
            <person name="Culley D."/>
            <person name="Magnuson J.K."/>
            <person name="James T.Y."/>
            <person name="O'Malley M.A."/>
            <person name="Stajich J.E."/>
            <person name="Spatafora J.W."/>
            <person name="Visel A."/>
            <person name="Grigoriev I.V."/>
        </authorList>
    </citation>
    <scope>NUCLEOTIDE SEQUENCE [LARGE SCALE GENOMIC DNA]</scope>
    <source>
        <strain evidence="12 13">NRRL 2496</strain>
    </source>
</reference>
<accession>A0A1X2H4A0</accession>
<dbReference type="Gene3D" id="1.20.1540.10">
    <property type="entry name" value="Rhomboid-like"/>
    <property type="match status" value="1"/>
</dbReference>
<evidence type="ECO:0000259" key="11">
    <source>
        <dbReference type="Pfam" id="PF01694"/>
    </source>
</evidence>
<dbReference type="EC" id="3.4.21.105" evidence="10"/>
<organism evidence="12 13">
    <name type="scientific">Syncephalastrum racemosum</name>
    <name type="common">Filamentous fungus</name>
    <dbReference type="NCBI Taxonomy" id="13706"/>
    <lineage>
        <taxon>Eukaryota</taxon>
        <taxon>Fungi</taxon>
        <taxon>Fungi incertae sedis</taxon>
        <taxon>Mucoromycota</taxon>
        <taxon>Mucoromycotina</taxon>
        <taxon>Mucoromycetes</taxon>
        <taxon>Mucorales</taxon>
        <taxon>Syncephalastraceae</taxon>
        <taxon>Syncephalastrum</taxon>
    </lineage>
</organism>
<keyword evidence="7 10" id="KW-0720">Serine protease</keyword>
<comment type="subcellular location">
    <subcellularLocation>
        <location evidence="2 10">Membrane</location>
        <topology evidence="2 10">Multi-pass membrane protein</topology>
    </subcellularLocation>
</comment>
<evidence type="ECO:0000256" key="5">
    <source>
        <dbReference type="ARBA" id="ARBA00022692"/>
    </source>
</evidence>
<keyword evidence="13" id="KW-1185">Reference proteome</keyword>
<comment type="similarity">
    <text evidence="3 10">Belongs to the peptidase S54 family.</text>
</comment>
<dbReference type="PANTHER" id="PTHR22936">
    <property type="entry name" value="RHOMBOID-RELATED"/>
    <property type="match status" value="1"/>
</dbReference>
<dbReference type="EMBL" id="MCGN01000009">
    <property type="protein sequence ID" value="ORY93244.1"/>
    <property type="molecule type" value="Genomic_DNA"/>
</dbReference>
<dbReference type="OrthoDB" id="2146116at2759"/>
<dbReference type="AlphaFoldDB" id="A0A1X2H4A0"/>
<feature type="transmembrane region" description="Helical" evidence="10">
    <location>
        <begin position="147"/>
        <end position="166"/>
    </location>
</feature>
<evidence type="ECO:0000256" key="10">
    <source>
        <dbReference type="RuleBase" id="RU362115"/>
    </source>
</evidence>
<feature type="transmembrane region" description="Helical" evidence="10">
    <location>
        <begin position="295"/>
        <end position="317"/>
    </location>
</feature>
<evidence type="ECO:0000256" key="2">
    <source>
        <dbReference type="ARBA" id="ARBA00004141"/>
    </source>
</evidence>
<evidence type="ECO:0000313" key="12">
    <source>
        <dbReference type="EMBL" id="ORY93244.1"/>
    </source>
</evidence>